<evidence type="ECO:0000313" key="3">
    <source>
        <dbReference type="Proteomes" id="UP000663844"/>
    </source>
</evidence>
<feature type="domain" description="ABC transporter" evidence="1">
    <location>
        <begin position="2"/>
        <end position="91"/>
    </location>
</feature>
<sequence length="97" mass="11009">NVGTSGCGKSTTIQLVERFYDANVGRILADSKDVRTLNLQWYRQQIGFVSQEPILFDMSIKDNIAYGDNSRDDISMEEIIKVAQSANIHDFIQRLPE</sequence>
<organism evidence="2 3">
    <name type="scientific">Adineta steineri</name>
    <dbReference type="NCBI Taxonomy" id="433720"/>
    <lineage>
        <taxon>Eukaryota</taxon>
        <taxon>Metazoa</taxon>
        <taxon>Spiralia</taxon>
        <taxon>Gnathifera</taxon>
        <taxon>Rotifera</taxon>
        <taxon>Eurotatoria</taxon>
        <taxon>Bdelloidea</taxon>
        <taxon>Adinetida</taxon>
        <taxon>Adinetidae</taxon>
        <taxon>Adineta</taxon>
    </lineage>
</organism>
<dbReference type="Proteomes" id="UP000663844">
    <property type="component" value="Unassembled WGS sequence"/>
</dbReference>
<dbReference type="GO" id="GO:0016887">
    <property type="term" value="F:ATP hydrolysis activity"/>
    <property type="evidence" value="ECO:0007669"/>
    <property type="project" value="InterPro"/>
</dbReference>
<dbReference type="Gene3D" id="3.40.50.300">
    <property type="entry name" value="P-loop containing nucleotide triphosphate hydrolases"/>
    <property type="match status" value="1"/>
</dbReference>
<dbReference type="InterPro" id="IPR039421">
    <property type="entry name" value="Type_1_exporter"/>
</dbReference>
<dbReference type="Pfam" id="PF00005">
    <property type="entry name" value="ABC_tran"/>
    <property type="match status" value="1"/>
</dbReference>
<dbReference type="GO" id="GO:0016324">
    <property type="term" value="C:apical plasma membrane"/>
    <property type="evidence" value="ECO:0007669"/>
    <property type="project" value="TreeGrafter"/>
</dbReference>
<dbReference type="GO" id="GO:0042626">
    <property type="term" value="F:ATPase-coupled transmembrane transporter activity"/>
    <property type="evidence" value="ECO:0007669"/>
    <property type="project" value="TreeGrafter"/>
</dbReference>
<evidence type="ECO:0000259" key="1">
    <source>
        <dbReference type="Pfam" id="PF00005"/>
    </source>
</evidence>
<name>A0A820S315_9BILA</name>
<comment type="caution">
    <text evidence="2">The sequence shown here is derived from an EMBL/GenBank/DDBJ whole genome shotgun (WGS) entry which is preliminary data.</text>
</comment>
<proteinExistence type="predicted"/>
<dbReference type="AlphaFoldDB" id="A0A820S315"/>
<dbReference type="PANTHER" id="PTHR24221">
    <property type="entry name" value="ATP-BINDING CASSETTE SUB-FAMILY B"/>
    <property type="match status" value="1"/>
</dbReference>
<evidence type="ECO:0000313" key="2">
    <source>
        <dbReference type="EMBL" id="CAF4445433.1"/>
    </source>
</evidence>
<dbReference type="InterPro" id="IPR027417">
    <property type="entry name" value="P-loop_NTPase"/>
</dbReference>
<accession>A0A820S315</accession>
<gene>
    <name evidence="2" type="ORF">OXD698_LOCUS54070</name>
</gene>
<dbReference type="PANTHER" id="PTHR24221:SF636">
    <property type="entry name" value="BILE SALT EXPORT PUMP"/>
    <property type="match status" value="1"/>
</dbReference>
<feature type="non-terminal residue" evidence="2">
    <location>
        <position position="97"/>
    </location>
</feature>
<feature type="non-terminal residue" evidence="2">
    <location>
        <position position="1"/>
    </location>
</feature>
<dbReference type="InterPro" id="IPR003439">
    <property type="entry name" value="ABC_transporter-like_ATP-bd"/>
</dbReference>
<dbReference type="GO" id="GO:0005524">
    <property type="term" value="F:ATP binding"/>
    <property type="evidence" value="ECO:0007669"/>
    <property type="project" value="InterPro"/>
</dbReference>
<reference evidence="2" key="1">
    <citation type="submission" date="2021-02" db="EMBL/GenBank/DDBJ databases">
        <authorList>
            <person name="Nowell W R."/>
        </authorList>
    </citation>
    <scope>NUCLEOTIDE SEQUENCE</scope>
</reference>
<dbReference type="SUPFAM" id="SSF52540">
    <property type="entry name" value="P-loop containing nucleoside triphosphate hydrolases"/>
    <property type="match status" value="1"/>
</dbReference>
<dbReference type="EMBL" id="CAJOAZ010032173">
    <property type="protein sequence ID" value="CAF4445433.1"/>
    <property type="molecule type" value="Genomic_DNA"/>
</dbReference>
<protein>
    <recommendedName>
        <fullName evidence="1">ABC transporter domain-containing protein</fullName>
    </recommendedName>
</protein>